<dbReference type="Pfam" id="PF10442">
    <property type="entry name" value="FIST_C"/>
    <property type="match status" value="1"/>
</dbReference>
<dbReference type="EMBL" id="BIXY01000052">
    <property type="protein sequence ID" value="GCF09849.1"/>
    <property type="molecule type" value="Genomic_DNA"/>
</dbReference>
<reference evidence="3 4" key="1">
    <citation type="submission" date="2019-01" db="EMBL/GenBank/DDBJ databases">
        <title>Draft genome sequence of Dictyobacter sp. Uno17.</title>
        <authorList>
            <person name="Wang C.M."/>
            <person name="Zheng Y."/>
            <person name="Sakai Y."/>
            <person name="Abe K."/>
            <person name="Yokota A."/>
            <person name="Yabe S."/>
        </authorList>
    </citation>
    <scope>NUCLEOTIDE SEQUENCE [LARGE SCALE GENOMIC DNA]</scope>
    <source>
        <strain evidence="3 4">Uno17</strain>
    </source>
</reference>
<accession>A0A5A5TFT0</accession>
<dbReference type="InterPro" id="IPR019494">
    <property type="entry name" value="FIST_C"/>
</dbReference>
<keyword evidence="3" id="KW-0418">Kinase</keyword>
<dbReference type="OrthoDB" id="9770435at2"/>
<protein>
    <submittedName>
        <fullName evidence="3">Histidine kinase</fullName>
    </submittedName>
</protein>
<dbReference type="PANTHER" id="PTHR40252">
    <property type="entry name" value="BLR0328 PROTEIN"/>
    <property type="match status" value="1"/>
</dbReference>
<dbReference type="SMART" id="SM01204">
    <property type="entry name" value="FIST_C"/>
    <property type="match status" value="1"/>
</dbReference>
<comment type="caution">
    <text evidence="3">The sequence shown here is derived from an EMBL/GenBank/DDBJ whole genome shotgun (WGS) entry which is preliminary data.</text>
</comment>
<dbReference type="Proteomes" id="UP000322530">
    <property type="component" value="Unassembled WGS sequence"/>
</dbReference>
<sequence length="387" mass="40790">MTETAIVSTQVASSSKAGRDLGQQIVHAMTHVPDVVILFASPRYEHAVLLAALTEVCQPRCVMGCSSAGEFTSVVQGEGLACAVAIYSTSMRFTVSAGHGVHANALGAAKEVVAGFRGDTWTDFPFRTALVLADALAGHTDVLIEQLSALTEGTYQFFGGGAGDNANFHHTPVFAMTDVVTDAVVALEICSQKPLGIGSSHGWTPESLPMLVTESNGMHLIRVNDRPAIEAFQAHAQATGQPLDLTDPLPFFLHHLIGIEMGLGYKLRVPLAVEADGSVLCAADIPQGATIRLMGSTTHSAKEAAKQATQVALQKLCGAKPAVALFFDCVATRLKMGQEFRAERDVVAQLLTPTNAIGCNTHGQIVRAEGQFSGFHNCTAVVCLLPD</sequence>
<evidence type="ECO:0000259" key="1">
    <source>
        <dbReference type="SMART" id="SM00897"/>
    </source>
</evidence>
<evidence type="ECO:0000259" key="2">
    <source>
        <dbReference type="SMART" id="SM01204"/>
    </source>
</evidence>
<dbReference type="InterPro" id="IPR013702">
    <property type="entry name" value="FIST_domain_N"/>
</dbReference>
<dbReference type="RefSeq" id="WP_149402758.1">
    <property type="nucleotide sequence ID" value="NZ_BIXY01000052.1"/>
</dbReference>
<organism evidence="3 4">
    <name type="scientific">Dictyobacter arantiisoli</name>
    <dbReference type="NCBI Taxonomy" id="2014874"/>
    <lineage>
        <taxon>Bacteria</taxon>
        <taxon>Bacillati</taxon>
        <taxon>Chloroflexota</taxon>
        <taxon>Ktedonobacteria</taxon>
        <taxon>Ktedonobacterales</taxon>
        <taxon>Dictyobacteraceae</taxon>
        <taxon>Dictyobacter</taxon>
    </lineage>
</organism>
<keyword evidence="3" id="KW-0808">Transferase</keyword>
<name>A0A5A5TFT0_9CHLR</name>
<dbReference type="Pfam" id="PF08495">
    <property type="entry name" value="FIST"/>
    <property type="match status" value="1"/>
</dbReference>
<proteinExistence type="predicted"/>
<evidence type="ECO:0000313" key="4">
    <source>
        <dbReference type="Proteomes" id="UP000322530"/>
    </source>
</evidence>
<gene>
    <name evidence="3" type="ORF">KDI_34130</name>
</gene>
<dbReference type="SMART" id="SM00897">
    <property type="entry name" value="FIST"/>
    <property type="match status" value="1"/>
</dbReference>
<dbReference type="AlphaFoldDB" id="A0A5A5TFT0"/>
<feature type="domain" description="FIST" evidence="1">
    <location>
        <begin position="32"/>
        <end position="227"/>
    </location>
</feature>
<dbReference type="GO" id="GO:0016301">
    <property type="term" value="F:kinase activity"/>
    <property type="evidence" value="ECO:0007669"/>
    <property type="project" value="UniProtKB-KW"/>
</dbReference>
<keyword evidence="4" id="KW-1185">Reference proteome</keyword>
<feature type="domain" description="FIST C-domain" evidence="2">
    <location>
        <begin position="231"/>
        <end position="368"/>
    </location>
</feature>
<evidence type="ECO:0000313" key="3">
    <source>
        <dbReference type="EMBL" id="GCF09849.1"/>
    </source>
</evidence>
<dbReference type="PANTHER" id="PTHR40252:SF2">
    <property type="entry name" value="BLR0328 PROTEIN"/>
    <property type="match status" value="1"/>
</dbReference>